<feature type="region of interest" description="Disordered" evidence="1">
    <location>
        <begin position="38"/>
        <end position="151"/>
    </location>
</feature>
<protein>
    <submittedName>
        <fullName evidence="2">Uncharacterized protein</fullName>
    </submittedName>
</protein>
<evidence type="ECO:0000256" key="1">
    <source>
        <dbReference type="SAM" id="MobiDB-lite"/>
    </source>
</evidence>
<dbReference type="Gramene" id="PVH32633">
    <property type="protein sequence ID" value="PVH32633"/>
    <property type="gene ID" value="PAHAL_9G446900"/>
</dbReference>
<organism evidence="2">
    <name type="scientific">Panicum hallii</name>
    <dbReference type="NCBI Taxonomy" id="206008"/>
    <lineage>
        <taxon>Eukaryota</taxon>
        <taxon>Viridiplantae</taxon>
        <taxon>Streptophyta</taxon>
        <taxon>Embryophyta</taxon>
        <taxon>Tracheophyta</taxon>
        <taxon>Spermatophyta</taxon>
        <taxon>Magnoliopsida</taxon>
        <taxon>Liliopsida</taxon>
        <taxon>Poales</taxon>
        <taxon>Poaceae</taxon>
        <taxon>PACMAD clade</taxon>
        <taxon>Panicoideae</taxon>
        <taxon>Panicodae</taxon>
        <taxon>Paniceae</taxon>
        <taxon>Panicinae</taxon>
        <taxon>Panicum</taxon>
        <taxon>Panicum sect. Panicum</taxon>
    </lineage>
</organism>
<feature type="compositionally biased region" description="Basic and acidic residues" evidence="1">
    <location>
        <begin position="120"/>
        <end position="129"/>
    </location>
</feature>
<feature type="compositionally biased region" description="Basic residues" evidence="1">
    <location>
        <begin position="132"/>
        <end position="144"/>
    </location>
</feature>
<sequence>MEVEVVRCDQASRLRSVVVVLGAARVAETDAVDGAQAALGLRDDGGREPGLREPAGRPTTAAGVSSAMARSALHRHSAGDGRQLPAARVLHVPQRDREQEGCERDAGAAAGPTGRVPAAARERAQRDGLPRSWRRPWRWRRAGRRTGGDGG</sequence>
<accession>A0A2T8I4P0</accession>
<dbReference type="AlphaFoldDB" id="A0A2T8I4P0"/>
<evidence type="ECO:0000313" key="2">
    <source>
        <dbReference type="EMBL" id="PVH32633.1"/>
    </source>
</evidence>
<dbReference type="Proteomes" id="UP000243499">
    <property type="component" value="Chromosome 9"/>
</dbReference>
<gene>
    <name evidence="2" type="ORF">PAHAL_9G446900</name>
</gene>
<proteinExistence type="predicted"/>
<reference evidence="2" key="1">
    <citation type="submission" date="2018-04" db="EMBL/GenBank/DDBJ databases">
        <title>WGS assembly of Panicum hallii.</title>
        <authorList>
            <person name="Lovell J."/>
            <person name="Jenkins J."/>
            <person name="Lowry D."/>
            <person name="Mamidi S."/>
            <person name="Sreedasyam A."/>
            <person name="Weng X."/>
            <person name="Barry K."/>
            <person name="Bonette J."/>
            <person name="Campitelli B."/>
            <person name="Daum C."/>
            <person name="Gordon S."/>
            <person name="Gould B."/>
            <person name="Lipzen A."/>
            <person name="Macqueen A."/>
            <person name="Palacio-Mejia J."/>
            <person name="Plott C."/>
            <person name="Shakirov E."/>
            <person name="Shu S."/>
            <person name="Yoshinaga Y."/>
            <person name="Zane M."/>
            <person name="Rokhsar D."/>
            <person name="Grimwood J."/>
            <person name="Schmutz J."/>
            <person name="Juenger T."/>
        </authorList>
    </citation>
    <scope>NUCLEOTIDE SEQUENCE [LARGE SCALE GENOMIC DNA]</scope>
    <source>
        <strain evidence="2">FIL2</strain>
    </source>
</reference>
<dbReference type="EMBL" id="CM008054">
    <property type="protein sequence ID" value="PVH32633.1"/>
    <property type="molecule type" value="Genomic_DNA"/>
</dbReference>
<feature type="compositionally biased region" description="Basic and acidic residues" evidence="1">
    <location>
        <begin position="41"/>
        <end position="55"/>
    </location>
</feature>
<feature type="compositionally biased region" description="Basic and acidic residues" evidence="1">
    <location>
        <begin position="93"/>
        <end position="106"/>
    </location>
</feature>
<name>A0A2T8I4P0_9POAL</name>